<keyword evidence="4 8" id="KW-0645">Protease</keyword>
<dbReference type="Pfam" id="PF02225">
    <property type="entry name" value="PA"/>
    <property type="match status" value="1"/>
</dbReference>
<evidence type="ECO:0000256" key="4">
    <source>
        <dbReference type="ARBA" id="ARBA00022670"/>
    </source>
</evidence>
<dbReference type="SUPFAM" id="SSF52743">
    <property type="entry name" value="Subtilisin-like"/>
    <property type="match status" value="1"/>
</dbReference>
<gene>
    <name evidence="14" type="ORF">EFE23_11085</name>
</gene>
<dbReference type="EMBL" id="RJLN01000024">
    <property type="protein sequence ID" value="RNL99157.1"/>
    <property type="molecule type" value="Genomic_DNA"/>
</dbReference>
<feature type="active site" description="Charge relay system" evidence="8">
    <location>
        <position position="434"/>
    </location>
</feature>
<dbReference type="PROSITE" id="PS00136">
    <property type="entry name" value="SUBTILASE_ASP"/>
    <property type="match status" value="1"/>
</dbReference>
<dbReference type="Gene3D" id="3.40.50.200">
    <property type="entry name" value="Peptidase S8/S53 domain"/>
    <property type="match status" value="1"/>
</dbReference>
<feature type="active site" description="Charge relay system" evidence="8">
    <location>
        <position position="263"/>
    </location>
</feature>
<dbReference type="InterPro" id="IPR036852">
    <property type="entry name" value="Peptidase_S8/S53_dom_sf"/>
</dbReference>
<evidence type="ECO:0000256" key="10">
    <source>
        <dbReference type="SAM" id="MobiDB-lite"/>
    </source>
</evidence>
<dbReference type="Gene3D" id="2.60.40.10">
    <property type="entry name" value="Immunoglobulins"/>
    <property type="match status" value="1"/>
</dbReference>
<keyword evidence="5 11" id="KW-0732">Signal</keyword>
<dbReference type="PANTHER" id="PTHR43806">
    <property type="entry name" value="PEPTIDASE S8"/>
    <property type="match status" value="1"/>
</dbReference>
<comment type="caution">
    <text evidence="14">The sequence shown here is derived from an EMBL/GenBank/DDBJ whole genome shotgun (WGS) entry which is preliminary data.</text>
</comment>
<keyword evidence="7 8" id="KW-0720">Serine protease</keyword>
<dbReference type="InterPro" id="IPR000209">
    <property type="entry name" value="Peptidase_S8/S53_dom"/>
</dbReference>
<dbReference type="Proteomes" id="UP000280698">
    <property type="component" value="Unassembled WGS sequence"/>
</dbReference>
<evidence type="ECO:0000256" key="5">
    <source>
        <dbReference type="ARBA" id="ARBA00022729"/>
    </source>
</evidence>
<dbReference type="PROSITE" id="PS00138">
    <property type="entry name" value="SUBTILASE_SER"/>
    <property type="match status" value="1"/>
</dbReference>
<evidence type="ECO:0000259" key="13">
    <source>
        <dbReference type="Pfam" id="PF02225"/>
    </source>
</evidence>
<sequence length="1231" mass="127908">MPRSTRRLLAVTVAAALAAAPGTPAVAGSQPSPPAAPGAAETSDTVTLVTGDVVRVTHPASGPDVVTVDRSNGSTGGVHTEMVGQDLYVIPDEALPHLAANRLDRELFNVTDLIEDGFDDTHASELPLIATYPGGGTARAAARTAPAKARKVRDLRSINGMALSTAKKDAASFWRALAPAGGSTRFAGGVGKLWLDGRVRVDLADSVAQVGAPQAWSAGYDGKGTTVAVLDTGVDATHPDLAGKVKEAVSFVPGVDTVDRDGHGTHVASTVAGSGAASGGAEKGVAPGADLVVGKVLDDGGFGQDSWIIAGMEWAAHHAKVVNMSLGSPEPSDGTDPMAQAVERLTAETGTLFVIAAGNSYDESTIGSPAAADAALTVAAVDGADVRADFSSQGPRYGDNGLKPDISAPGVQILAARATQSPGTGSYVEMSGTSMATPHVAGAAAIVAAKHPDWPAARLKDALMSASKQLADTTPYQVGAGRLDVPAALGDIQATGSADLGFFTWPHDGDQPVSRTVTYANSGTEAVTLVLALALTGPDGKPAGLGAVSPGRVTVPAGGTATATVTADPDDVAGTGRYTGALVATDGTGKVRAHTALGLVKEDERYDLKVHAVGRDGKPAGGYVTVYRYGDFFVRTVALDPETGTVGPLRLPPGEYNVTTWLTVAGDGPDSVGVALLGTPSLKLDADRSVELDARQAHKVTVTTPRPSEDSYRRVQYFRDSGIGGPYAAFTNVYTVPPDVDDVYVAPTGQVTGGSYEFAARWSREVDHLTLAGHTPSAVPLDPRYQAGSARLDGKVDLAATYVGSGTAADFQGRDVKGKAVLVTRDDTVFPGEVAAAAEAAGAALLVLVNDRPGPYYTFAGGTDLPVVSLTRAEGERVLPAARAGTLRLRGNAVAFSPYTYDLVRAWPGEVPADPTYAPTEKELARVDQSFHAGSPSLAFDLRADCRSYHWPPCLGIYQPVAAPSTRVDYLSTRDGTSWYQEVQLMPGWEQRHDQVTYRPGEHVTRSWFSPVTRPRLGPGYWYPYRDGDFFAVNVPPAGGDGGITGSVDDGVSTVTSRLYQNGTLVGREQPYQAVQEEVPPTDGTAEYRFEQDTTRPADPWVTSTRTRTVWAFHSARPADRALLPLLQLDYRIDTDLTGAVRAGSQQKIGLAASHVDGAAGAGPVTGATLSVSYDDGATWQPVSLTAAGGGSWKATLRYPSSTGFVSLKATARDDAGNTVAQEIIRAYRLA</sequence>
<keyword evidence="2" id="KW-0134">Cell wall</keyword>
<dbReference type="InterPro" id="IPR046450">
    <property type="entry name" value="PA_dom_sf"/>
</dbReference>
<dbReference type="InterPro" id="IPR050131">
    <property type="entry name" value="Peptidase_S8_subtilisin-like"/>
</dbReference>
<dbReference type="InterPro" id="IPR023828">
    <property type="entry name" value="Peptidase_S8_Ser-AS"/>
</dbReference>
<dbReference type="PRINTS" id="PR00723">
    <property type="entry name" value="SUBTILISIN"/>
</dbReference>
<evidence type="ECO:0000256" key="11">
    <source>
        <dbReference type="SAM" id="SignalP"/>
    </source>
</evidence>
<dbReference type="PROSITE" id="PS51892">
    <property type="entry name" value="SUBTILASE"/>
    <property type="match status" value="1"/>
</dbReference>
<dbReference type="SUPFAM" id="SSF52025">
    <property type="entry name" value="PA domain"/>
    <property type="match status" value="1"/>
</dbReference>
<evidence type="ECO:0000256" key="7">
    <source>
        <dbReference type="ARBA" id="ARBA00022825"/>
    </source>
</evidence>
<evidence type="ECO:0000256" key="2">
    <source>
        <dbReference type="ARBA" id="ARBA00022512"/>
    </source>
</evidence>
<evidence type="ECO:0000256" key="6">
    <source>
        <dbReference type="ARBA" id="ARBA00022801"/>
    </source>
</evidence>
<dbReference type="InterPro" id="IPR013783">
    <property type="entry name" value="Ig-like_fold"/>
</dbReference>
<accession>A0ABX9WGQ7</accession>
<dbReference type="InterPro" id="IPR022398">
    <property type="entry name" value="Peptidase_S8_His-AS"/>
</dbReference>
<keyword evidence="3" id="KW-0964">Secreted</keyword>
<dbReference type="PANTHER" id="PTHR43806:SF65">
    <property type="entry name" value="SERINE PROTEASE APRX"/>
    <property type="match status" value="1"/>
</dbReference>
<evidence type="ECO:0000313" key="15">
    <source>
        <dbReference type="Proteomes" id="UP000280698"/>
    </source>
</evidence>
<name>A0ABX9WGQ7_9ACTN</name>
<feature type="region of interest" description="Disordered" evidence="10">
    <location>
        <begin position="22"/>
        <end position="43"/>
    </location>
</feature>
<protein>
    <submittedName>
        <fullName evidence="14">Peptidase</fullName>
    </submittedName>
</protein>
<dbReference type="InterPro" id="IPR015500">
    <property type="entry name" value="Peptidase_S8_subtilisin-rel"/>
</dbReference>
<dbReference type="RefSeq" id="WP_123240816.1">
    <property type="nucleotide sequence ID" value="NZ_JAAHBY010000024.1"/>
</dbReference>
<dbReference type="InterPro" id="IPR017296">
    <property type="entry name" value="Peptidase_S8A_SAM-P45"/>
</dbReference>
<keyword evidence="15" id="KW-1185">Reference proteome</keyword>
<reference evidence="14 15" key="1">
    <citation type="submission" date="2018-11" db="EMBL/GenBank/DDBJ databases">
        <title>Micromonospora sp. PPF5-17, a new actinomycetes isolated from a hot spring soil.</title>
        <authorList>
            <person name="Thawai C."/>
        </authorList>
    </citation>
    <scope>NUCLEOTIDE SEQUENCE [LARGE SCALE GENOMIC DNA]</scope>
    <source>
        <strain evidence="14 15">PPF5-17</strain>
    </source>
</reference>
<keyword evidence="6 8" id="KW-0378">Hydrolase</keyword>
<feature type="active site" description="Charge relay system" evidence="8">
    <location>
        <position position="231"/>
    </location>
</feature>
<evidence type="ECO:0000259" key="12">
    <source>
        <dbReference type="Pfam" id="PF00082"/>
    </source>
</evidence>
<dbReference type="Pfam" id="PF00082">
    <property type="entry name" value="Peptidase_S8"/>
    <property type="match status" value="1"/>
</dbReference>
<evidence type="ECO:0000256" key="3">
    <source>
        <dbReference type="ARBA" id="ARBA00022525"/>
    </source>
</evidence>
<dbReference type="PROSITE" id="PS00137">
    <property type="entry name" value="SUBTILASE_HIS"/>
    <property type="match status" value="1"/>
</dbReference>
<feature type="domain" description="PA" evidence="13">
    <location>
        <begin position="803"/>
        <end position="877"/>
    </location>
</feature>
<dbReference type="InterPro" id="IPR023827">
    <property type="entry name" value="Peptidase_S8_Asp-AS"/>
</dbReference>
<organism evidence="14 15">
    <name type="scientific">Micromonospora solifontis</name>
    <dbReference type="NCBI Taxonomy" id="2487138"/>
    <lineage>
        <taxon>Bacteria</taxon>
        <taxon>Bacillati</taxon>
        <taxon>Actinomycetota</taxon>
        <taxon>Actinomycetes</taxon>
        <taxon>Micromonosporales</taxon>
        <taxon>Micromonosporaceae</taxon>
        <taxon>Micromonospora</taxon>
    </lineage>
</organism>
<dbReference type="Gene3D" id="3.50.30.30">
    <property type="match status" value="1"/>
</dbReference>
<feature type="domain" description="Peptidase S8/S53" evidence="12">
    <location>
        <begin position="222"/>
        <end position="474"/>
    </location>
</feature>
<evidence type="ECO:0000313" key="14">
    <source>
        <dbReference type="EMBL" id="RNL99157.1"/>
    </source>
</evidence>
<feature type="signal peptide" evidence="11">
    <location>
        <begin position="1"/>
        <end position="27"/>
    </location>
</feature>
<feature type="chain" id="PRO_5045581332" evidence="11">
    <location>
        <begin position="28"/>
        <end position="1231"/>
    </location>
</feature>
<dbReference type="PIRSF" id="PIRSF037852">
    <property type="entry name" value="Subtilisin_rel_SAV5721"/>
    <property type="match status" value="1"/>
</dbReference>
<evidence type="ECO:0000256" key="8">
    <source>
        <dbReference type="PROSITE-ProRule" id="PRU01240"/>
    </source>
</evidence>
<dbReference type="InterPro" id="IPR003137">
    <property type="entry name" value="PA_domain"/>
</dbReference>
<evidence type="ECO:0000256" key="1">
    <source>
        <dbReference type="ARBA" id="ARBA00011073"/>
    </source>
</evidence>
<proteinExistence type="inferred from homology"/>
<evidence type="ECO:0000256" key="9">
    <source>
        <dbReference type="RuleBase" id="RU003355"/>
    </source>
</evidence>
<comment type="similarity">
    <text evidence="1 8 9">Belongs to the peptidase S8 family.</text>
</comment>